<dbReference type="InterPro" id="IPR036510">
    <property type="entry name" value="Ribosomal_bS20_sf"/>
</dbReference>
<keyword evidence="5 8" id="KW-0689">Ribosomal protein</keyword>
<evidence type="ECO:0000313" key="10">
    <source>
        <dbReference type="EMBL" id="ARC53135.1"/>
    </source>
</evidence>
<name>A0A1V0HJX6_9ENTR</name>
<protein>
    <recommendedName>
        <fullName evidence="7 8">Small ribosomal subunit protein bS20</fullName>
    </recommendedName>
</protein>
<dbReference type="AlphaFoldDB" id="A0A1V0HJX6"/>
<dbReference type="KEGG" id="rped:AOQ87_00210"/>
<dbReference type="PANTHER" id="PTHR33398">
    <property type="entry name" value="30S RIBOSOMAL PROTEIN S20"/>
    <property type="match status" value="1"/>
</dbReference>
<dbReference type="NCBIfam" id="TIGR00029">
    <property type="entry name" value="S20"/>
    <property type="match status" value="1"/>
</dbReference>
<sequence>MGSSKKTVKKSEKSRHNNTRRKSMVKTFTKKVLLFLYKNEIDEAKRYFNKVQSILDRFSQKGVIHKNKASRKKSRLSKKINQHVKIFRNEQ</sequence>
<evidence type="ECO:0000256" key="9">
    <source>
        <dbReference type="SAM" id="MobiDB-lite"/>
    </source>
</evidence>
<dbReference type="STRING" id="428411.AOQ87_00210"/>
<dbReference type="GO" id="GO:0015935">
    <property type="term" value="C:small ribosomal subunit"/>
    <property type="evidence" value="ECO:0007669"/>
    <property type="project" value="TreeGrafter"/>
</dbReference>
<dbReference type="RefSeq" id="WP_039719580.1">
    <property type="nucleotide sequence ID" value="NZ_CP012839.1"/>
</dbReference>
<gene>
    <name evidence="8" type="primary">rpsT</name>
    <name evidence="10" type="ORF">AOQ87_00210</name>
</gene>
<dbReference type="GO" id="GO:0005829">
    <property type="term" value="C:cytosol"/>
    <property type="evidence" value="ECO:0007669"/>
    <property type="project" value="TreeGrafter"/>
</dbReference>
<dbReference type="Pfam" id="PF01649">
    <property type="entry name" value="Ribosomal_S20p"/>
    <property type="match status" value="1"/>
</dbReference>
<dbReference type="EMBL" id="CP012839">
    <property type="protein sequence ID" value="ARC53135.1"/>
    <property type="molecule type" value="Genomic_DNA"/>
</dbReference>
<dbReference type="FunFam" id="1.20.58.110:FF:000001">
    <property type="entry name" value="30S ribosomal protein S20"/>
    <property type="match status" value="1"/>
</dbReference>
<organism evidence="10 11">
    <name type="scientific">Candidatus Riesia pediculischaeffi</name>
    <dbReference type="NCBI Taxonomy" id="428411"/>
    <lineage>
        <taxon>Bacteria</taxon>
        <taxon>Pseudomonadati</taxon>
        <taxon>Pseudomonadota</taxon>
        <taxon>Gammaproteobacteria</taxon>
        <taxon>Enterobacterales</taxon>
        <taxon>Enterobacteriaceae</taxon>
        <taxon>Candidatus Riesia</taxon>
    </lineage>
</organism>
<evidence type="ECO:0000256" key="2">
    <source>
        <dbReference type="ARBA" id="ARBA00007634"/>
    </source>
</evidence>
<keyword evidence="3 8" id="KW-0699">rRNA-binding</keyword>
<evidence type="ECO:0000256" key="8">
    <source>
        <dbReference type="HAMAP-Rule" id="MF_00500"/>
    </source>
</evidence>
<evidence type="ECO:0000256" key="4">
    <source>
        <dbReference type="ARBA" id="ARBA00022884"/>
    </source>
</evidence>
<feature type="region of interest" description="Disordered" evidence="9">
    <location>
        <begin position="1"/>
        <end position="24"/>
    </location>
</feature>
<dbReference type="GO" id="GO:0003735">
    <property type="term" value="F:structural constituent of ribosome"/>
    <property type="evidence" value="ECO:0007669"/>
    <property type="project" value="InterPro"/>
</dbReference>
<dbReference type="InterPro" id="IPR002583">
    <property type="entry name" value="Ribosomal_bS20"/>
</dbReference>
<dbReference type="SUPFAM" id="SSF46992">
    <property type="entry name" value="Ribosomal protein S20"/>
    <property type="match status" value="1"/>
</dbReference>
<evidence type="ECO:0000313" key="11">
    <source>
        <dbReference type="Proteomes" id="UP000242793"/>
    </source>
</evidence>
<accession>A0A1V0HJX6</accession>
<dbReference type="Gene3D" id="1.20.58.110">
    <property type="entry name" value="Ribosomal protein S20"/>
    <property type="match status" value="1"/>
</dbReference>
<comment type="function">
    <text evidence="1 8">Binds directly to 16S ribosomal RNA.</text>
</comment>
<proteinExistence type="inferred from homology"/>
<comment type="similarity">
    <text evidence="2 8">Belongs to the bacterial ribosomal protein bS20 family.</text>
</comment>
<evidence type="ECO:0000256" key="7">
    <source>
        <dbReference type="ARBA" id="ARBA00035136"/>
    </source>
</evidence>
<dbReference type="PANTHER" id="PTHR33398:SF1">
    <property type="entry name" value="SMALL RIBOSOMAL SUBUNIT PROTEIN BS20C"/>
    <property type="match status" value="1"/>
</dbReference>
<reference evidence="10 11" key="1">
    <citation type="submission" date="2015-10" db="EMBL/GenBank/DDBJ databases">
        <title>Survey of human and primate louse endosymbionts.</title>
        <authorList>
            <person name="Boyd B.M."/>
        </authorList>
    </citation>
    <scope>NUCLEOTIDE SEQUENCE [LARGE SCALE GENOMIC DNA]</scope>
    <source>
        <strain evidence="10 11">PTSK</strain>
    </source>
</reference>
<dbReference type="GO" id="GO:0006412">
    <property type="term" value="P:translation"/>
    <property type="evidence" value="ECO:0007669"/>
    <property type="project" value="UniProtKB-UniRule"/>
</dbReference>
<dbReference type="Proteomes" id="UP000242793">
    <property type="component" value="Chromosome"/>
</dbReference>
<dbReference type="GO" id="GO:0070181">
    <property type="term" value="F:small ribosomal subunit rRNA binding"/>
    <property type="evidence" value="ECO:0007669"/>
    <property type="project" value="TreeGrafter"/>
</dbReference>
<dbReference type="HAMAP" id="MF_00500">
    <property type="entry name" value="Ribosomal_bS20"/>
    <property type="match status" value="1"/>
</dbReference>
<evidence type="ECO:0000256" key="6">
    <source>
        <dbReference type="ARBA" id="ARBA00023274"/>
    </source>
</evidence>
<evidence type="ECO:0000256" key="3">
    <source>
        <dbReference type="ARBA" id="ARBA00022730"/>
    </source>
</evidence>
<keyword evidence="6 8" id="KW-0687">Ribonucleoprotein</keyword>
<keyword evidence="11" id="KW-1185">Reference proteome</keyword>
<keyword evidence="4 8" id="KW-0694">RNA-binding</keyword>
<evidence type="ECO:0000256" key="5">
    <source>
        <dbReference type="ARBA" id="ARBA00022980"/>
    </source>
</evidence>
<evidence type="ECO:0000256" key="1">
    <source>
        <dbReference type="ARBA" id="ARBA00003134"/>
    </source>
</evidence>